<evidence type="ECO:0000313" key="3">
    <source>
        <dbReference type="EMBL" id="QDH69801.1"/>
    </source>
</evidence>
<evidence type="ECO:0000313" key="4">
    <source>
        <dbReference type="Proteomes" id="UP000317199"/>
    </source>
</evidence>
<dbReference type="InterPro" id="IPR051162">
    <property type="entry name" value="T4SS_component"/>
</dbReference>
<feature type="compositionally biased region" description="Basic and acidic residues" evidence="1">
    <location>
        <begin position="439"/>
        <end position="451"/>
    </location>
</feature>
<feature type="domain" description="Helicase HerA-like C-terminal" evidence="2">
    <location>
        <begin position="22"/>
        <end position="507"/>
    </location>
</feature>
<dbReference type="SUPFAM" id="SSF52540">
    <property type="entry name" value="P-loop containing nucleoside triphosphate hydrolases"/>
    <property type="match status" value="1"/>
</dbReference>
<reference evidence="3 4" key="1">
    <citation type="submission" date="2019-06" db="EMBL/GenBank/DDBJ databases">
        <title>Lysobacter alkalisoli sp. nov. isolated from saline-alkali soil.</title>
        <authorList>
            <person name="Sun J.-Q."/>
            <person name="Xu L."/>
        </authorList>
    </citation>
    <scope>NUCLEOTIDE SEQUENCE [LARGE SCALE GENOMIC DNA]</scope>
    <source>
        <strain evidence="3 4">SJ-36</strain>
    </source>
</reference>
<sequence>MDPILIGKAITTVDGLPESLGHVVLQPHLGNRHGLVAGATGTGKSVTLMVLAEGFSRIGVPVFMADVKGDIAGLAVPGTANEKLQERIERIGIDGYTNEGSPTVFWDLFGQLGHPVRTTVSQMGPTLLGRILELNDTQSGVLDIVFKLADDRGLLLLDLDDLRALLNLAAEERKEISTRYGLVSTQSIGAIQRALLRLEGDGANLFFGEPALELADLMRTTHDGRGMINLLAADRLILKPRLYSSFLLWLLSELFEQLPEVGDLDKPKLVFFFDEAHLLFKDAPPALRQRVEQVVRIIRSKGVGVYFCSQFPDDVPNEILGQLGNRVQHALRAFTPRDQKAVKTAAQTFVANPALDVSETISRLGTGEALVSTLQDKGIPMPVEHTLICPPRCRMGAITDAERAQVRAGSPVGMKYDTPVNRESAAEMLAAHAKAMAEKADAPPARTREQDDAGNGGFGQAIKDAVFGTKRRQGMVETMAKQTARTVGSRIGQQIVRGVLGGLLGSKR</sequence>
<dbReference type="InterPro" id="IPR027417">
    <property type="entry name" value="P-loop_NTPase"/>
</dbReference>
<proteinExistence type="predicted"/>
<dbReference type="InterPro" id="IPR033186">
    <property type="entry name" value="HerA_C"/>
</dbReference>
<dbReference type="PANTHER" id="PTHR30121:SF6">
    <property type="entry name" value="SLR6007 PROTEIN"/>
    <property type="match status" value="1"/>
</dbReference>
<evidence type="ECO:0000259" key="2">
    <source>
        <dbReference type="Pfam" id="PF05872"/>
    </source>
</evidence>
<protein>
    <submittedName>
        <fullName evidence="3">DUF853 family protein</fullName>
    </submittedName>
</protein>
<dbReference type="OrthoDB" id="9758751at2"/>
<dbReference type="AlphaFoldDB" id="A0A514BQZ9"/>
<dbReference type="KEGG" id="lyj:FKV23_06605"/>
<dbReference type="EMBL" id="CP041242">
    <property type="protein sequence ID" value="QDH69801.1"/>
    <property type="molecule type" value="Genomic_DNA"/>
</dbReference>
<dbReference type="Gene3D" id="3.40.50.300">
    <property type="entry name" value="P-loop containing nucleotide triphosphate hydrolases"/>
    <property type="match status" value="2"/>
</dbReference>
<name>A0A514BQZ9_9GAMM</name>
<organism evidence="3 4">
    <name type="scientific">Marilutibacter alkalisoli</name>
    <dbReference type="NCBI Taxonomy" id="2591633"/>
    <lineage>
        <taxon>Bacteria</taxon>
        <taxon>Pseudomonadati</taxon>
        <taxon>Pseudomonadota</taxon>
        <taxon>Gammaproteobacteria</taxon>
        <taxon>Lysobacterales</taxon>
        <taxon>Lysobacteraceae</taxon>
        <taxon>Marilutibacter</taxon>
    </lineage>
</organism>
<dbReference type="Pfam" id="PF05872">
    <property type="entry name" value="HerA_C"/>
    <property type="match status" value="1"/>
</dbReference>
<dbReference type="Proteomes" id="UP000317199">
    <property type="component" value="Chromosome"/>
</dbReference>
<gene>
    <name evidence="3" type="ORF">FKV23_06605</name>
</gene>
<evidence type="ECO:0000256" key="1">
    <source>
        <dbReference type="SAM" id="MobiDB-lite"/>
    </source>
</evidence>
<keyword evidence="4" id="KW-1185">Reference proteome</keyword>
<dbReference type="PANTHER" id="PTHR30121">
    <property type="entry name" value="UNCHARACTERIZED PROTEIN YJGR-RELATED"/>
    <property type="match status" value="1"/>
</dbReference>
<dbReference type="RefSeq" id="WP_141623141.1">
    <property type="nucleotide sequence ID" value="NZ_CP041242.1"/>
</dbReference>
<feature type="region of interest" description="Disordered" evidence="1">
    <location>
        <begin position="439"/>
        <end position="460"/>
    </location>
</feature>
<accession>A0A514BQZ9</accession>